<evidence type="ECO:0000313" key="2">
    <source>
        <dbReference type="EMBL" id="CEJ57811.1"/>
    </source>
</evidence>
<proteinExistence type="predicted"/>
<accession>A0A0F7TPN5</accession>
<reference evidence="3" key="1">
    <citation type="journal article" date="2015" name="Genome Announc.">
        <title>Draft genome sequence of the fungus Penicillium brasilianum MG11.</title>
        <authorList>
            <person name="Horn F."/>
            <person name="Linde J."/>
            <person name="Mattern D.J."/>
            <person name="Walther G."/>
            <person name="Guthke R."/>
            <person name="Brakhage A.A."/>
            <person name="Valiante V."/>
        </authorList>
    </citation>
    <scope>NUCLEOTIDE SEQUENCE [LARGE SCALE GENOMIC DNA]</scope>
    <source>
        <strain evidence="3">MG11</strain>
    </source>
</reference>
<evidence type="ECO:0000313" key="3">
    <source>
        <dbReference type="Proteomes" id="UP000042958"/>
    </source>
</evidence>
<keyword evidence="3" id="KW-1185">Reference proteome</keyword>
<sequence>MELNWPSKTPPSFGSVTESSPSLSSSFEFVDLPREDRIPCGLPLPESTFMGPLPDKDIAAEASVAPLIADHLSGSSNIDTSFQYPMGTETESWPPQYYPDRLAWPAFTTLPSCSWPMPDDLGISSPETQSIAPHHFSSNNVLPSHNNLDNIPAARPDQPEYPAVTSLGMGTCQPQPTNILQTYTGLPAMPDCTVSFPTLDLSAPYPNPPQPQNENHAIEASLHYSDARNVLLIEWKRAGLSYKDIKRMGGFKEAESTLRGRFRTLTKAKEHRVRKPKWLKSDIQLLCEAVAQCASPASPSGSRYTSLTQANMNLTMTGQPPKVSWKKVAQYIWSHGGSYQFGNATCKKKWCDIHGIKI</sequence>
<feature type="compositionally biased region" description="Polar residues" evidence="1">
    <location>
        <begin position="1"/>
        <end position="14"/>
    </location>
</feature>
<organism evidence="2 3">
    <name type="scientific">Penicillium brasilianum</name>
    <dbReference type="NCBI Taxonomy" id="104259"/>
    <lineage>
        <taxon>Eukaryota</taxon>
        <taxon>Fungi</taxon>
        <taxon>Dikarya</taxon>
        <taxon>Ascomycota</taxon>
        <taxon>Pezizomycotina</taxon>
        <taxon>Eurotiomycetes</taxon>
        <taxon>Eurotiomycetidae</taxon>
        <taxon>Eurotiales</taxon>
        <taxon>Aspergillaceae</taxon>
        <taxon>Penicillium</taxon>
    </lineage>
</organism>
<name>A0A0F7TPN5_PENBI</name>
<protein>
    <recommendedName>
        <fullName evidence="4">Myb-like domain-containing protein</fullName>
    </recommendedName>
</protein>
<feature type="region of interest" description="Disordered" evidence="1">
    <location>
        <begin position="1"/>
        <end position="23"/>
    </location>
</feature>
<dbReference type="EMBL" id="CDHK01000005">
    <property type="protein sequence ID" value="CEJ57811.1"/>
    <property type="molecule type" value="Genomic_DNA"/>
</dbReference>
<dbReference type="AlphaFoldDB" id="A0A0F7TPN5"/>
<evidence type="ECO:0008006" key="4">
    <source>
        <dbReference type="Google" id="ProtNLM"/>
    </source>
</evidence>
<evidence type="ECO:0000256" key="1">
    <source>
        <dbReference type="SAM" id="MobiDB-lite"/>
    </source>
</evidence>
<gene>
    <name evidence="2" type="ORF">PMG11_06490</name>
</gene>
<dbReference type="STRING" id="104259.A0A0F7TPN5"/>
<dbReference type="Proteomes" id="UP000042958">
    <property type="component" value="Unassembled WGS sequence"/>
</dbReference>
<dbReference type="OrthoDB" id="3439209at2759"/>